<dbReference type="OrthoDB" id="5242354at2"/>
<dbReference type="PROSITE" id="PS51257">
    <property type="entry name" value="PROKAR_LIPOPROTEIN"/>
    <property type="match status" value="1"/>
</dbReference>
<dbReference type="KEGG" id="ngv:CDO52_11460"/>
<dbReference type="Gene3D" id="2.40.440.10">
    <property type="entry name" value="L,D-transpeptidase catalytic domain-like"/>
    <property type="match status" value="1"/>
</dbReference>
<comment type="pathway">
    <text evidence="1 13">Cell wall biogenesis; peptidoglycan biosynthesis.</text>
</comment>
<evidence type="ECO:0000313" key="17">
    <source>
        <dbReference type="Proteomes" id="UP000215005"/>
    </source>
</evidence>
<reference evidence="16 17" key="1">
    <citation type="submission" date="2017-08" db="EMBL/GenBank/DDBJ databases">
        <title>The complete genome sequence of Nocardiopsis gilva YIM 90087.</title>
        <authorList>
            <person name="Yin M."/>
            <person name="Tang S."/>
        </authorList>
    </citation>
    <scope>NUCLEOTIDE SEQUENCE [LARGE SCALE GENOMIC DNA]</scope>
    <source>
        <strain evidence="16 17">YIM 90087</strain>
    </source>
</reference>
<comment type="pathway">
    <text evidence="12">Glycan biosynthesis.</text>
</comment>
<dbReference type="Proteomes" id="UP000215005">
    <property type="component" value="Chromosome"/>
</dbReference>
<feature type="active site" description="Nucleophile" evidence="13">
    <location>
        <position position="372"/>
    </location>
</feature>
<evidence type="ECO:0000259" key="15">
    <source>
        <dbReference type="PROSITE" id="PS52029"/>
    </source>
</evidence>
<dbReference type="Gene3D" id="2.60.40.3780">
    <property type="match status" value="2"/>
</dbReference>
<evidence type="ECO:0000256" key="2">
    <source>
        <dbReference type="ARBA" id="ARBA00022475"/>
    </source>
</evidence>
<evidence type="ECO:0000256" key="4">
    <source>
        <dbReference type="ARBA" id="ARBA00022729"/>
    </source>
</evidence>
<dbReference type="GO" id="GO:0008360">
    <property type="term" value="P:regulation of cell shape"/>
    <property type="evidence" value="ECO:0007669"/>
    <property type="project" value="UniProtKB-UniRule"/>
</dbReference>
<dbReference type="CDD" id="cd13432">
    <property type="entry name" value="LDT_IgD_like_2"/>
    <property type="match status" value="1"/>
</dbReference>
<feature type="domain" description="L,D-TPase catalytic" evidence="15">
    <location>
        <begin position="269"/>
        <end position="396"/>
    </location>
</feature>
<dbReference type="GO" id="GO:0018104">
    <property type="term" value="P:peptidoglycan-protein cross-linking"/>
    <property type="evidence" value="ECO:0007669"/>
    <property type="project" value="TreeGrafter"/>
</dbReference>
<evidence type="ECO:0000256" key="3">
    <source>
        <dbReference type="ARBA" id="ARBA00022679"/>
    </source>
</evidence>
<keyword evidence="7" id="KW-0472">Membrane</keyword>
<dbReference type="CDD" id="cd16913">
    <property type="entry name" value="YkuD_like"/>
    <property type="match status" value="1"/>
</dbReference>
<feature type="compositionally biased region" description="Low complexity" evidence="14">
    <location>
        <begin position="31"/>
        <end position="40"/>
    </location>
</feature>
<dbReference type="GO" id="GO:0071555">
    <property type="term" value="P:cell wall organization"/>
    <property type="evidence" value="ECO:0007669"/>
    <property type="project" value="UniProtKB-UniRule"/>
</dbReference>
<feature type="active site" description="Proton donor/acceptor" evidence="13">
    <location>
        <position position="355"/>
    </location>
</feature>
<dbReference type="AlphaFoldDB" id="A0A223S5C2"/>
<dbReference type="FunFam" id="2.40.440.10:FF:000005">
    <property type="entry name" value="L,D-transpeptidase 2"/>
    <property type="match status" value="1"/>
</dbReference>
<dbReference type="SUPFAM" id="SSF141523">
    <property type="entry name" value="L,D-transpeptidase catalytic domain-like"/>
    <property type="match status" value="1"/>
</dbReference>
<evidence type="ECO:0000256" key="13">
    <source>
        <dbReference type="PROSITE-ProRule" id="PRU01373"/>
    </source>
</evidence>
<dbReference type="UniPathway" id="UPA00219"/>
<evidence type="ECO:0000256" key="14">
    <source>
        <dbReference type="SAM" id="MobiDB-lite"/>
    </source>
</evidence>
<dbReference type="InterPro" id="IPR038063">
    <property type="entry name" value="Transpep_catalytic_dom"/>
</dbReference>
<dbReference type="Pfam" id="PF17964">
    <property type="entry name" value="Big_10"/>
    <property type="match status" value="1"/>
</dbReference>
<dbReference type="Gene3D" id="2.60.40.3710">
    <property type="match status" value="1"/>
</dbReference>
<dbReference type="PANTHER" id="PTHR30582:SF2">
    <property type="entry name" value="L,D-TRANSPEPTIDASE YCIB-RELATED"/>
    <property type="match status" value="1"/>
</dbReference>
<keyword evidence="6 13" id="KW-0573">Peptidoglycan synthesis</keyword>
<accession>A0A223S5C2</accession>
<dbReference type="GO" id="GO:0071972">
    <property type="term" value="F:peptidoglycan L,D-transpeptidase activity"/>
    <property type="evidence" value="ECO:0007669"/>
    <property type="project" value="TreeGrafter"/>
</dbReference>
<evidence type="ECO:0000256" key="6">
    <source>
        <dbReference type="ARBA" id="ARBA00022984"/>
    </source>
</evidence>
<protein>
    <recommendedName>
        <fullName evidence="15">L,D-TPase catalytic domain-containing protein</fullName>
    </recommendedName>
</protein>
<dbReference type="InterPro" id="IPR005490">
    <property type="entry name" value="LD_TPept_cat_dom"/>
</dbReference>
<gene>
    <name evidence="16" type="ORF">CDO52_11460</name>
</gene>
<keyword evidence="10" id="KW-0012">Acyltransferase</keyword>
<evidence type="ECO:0000313" key="16">
    <source>
        <dbReference type="EMBL" id="ASU83311.1"/>
    </source>
</evidence>
<dbReference type="Pfam" id="PF03734">
    <property type="entry name" value="YkuD"/>
    <property type="match status" value="1"/>
</dbReference>
<evidence type="ECO:0000256" key="8">
    <source>
        <dbReference type="ARBA" id="ARBA00023139"/>
    </source>
</evidence>
<keyword evidence="5 13" id="KW-0133">Cell shape</keyword>
<evidence type="ECO:0000256" key="5">
    <source>
        <dbReference type="ARBA" id="ARBA00022960"/>
    </source>
</evidence>
<dbReference type="InterPro" id="IPR050979">
    <property type="entry name" value="LD-transpeptidase"/>
</dbReference>
<feature type="compositionally biased region" description="Polar residues" evidence="14">
    <location>
        <begin position="77"/>
        <end position="86"/>
    </location>
</feature>
<dbReference type="PANTHER" id="PTHR30582">
    <property type="entry name" value="L,D-TRANSPEPTIDASE"/>
    <property type="match status" value="1"/>
</dbReference>
<keyword evidence="3" id="KW-0808">Transferase</keyword>
<keyword evidence="11 13" id="KW-0961">Cell wall biogenesis/degradation</keyword>
<evidence type="ECO:0000256" key="9">
    <source>
        <dbReference type="ARBA" id="ARBA00023288"/>
    </source>
</evidence>
<keyword evidence="8" id="KW-0564">Palmitate</keyword>
<organism evidence="16 17">
    <name type="scientific">Nocardiopsis gilva YIM 90087</name>
    <dbReference type="NCBI Taxonomy" id="1235441"/>
    <lineage>
        <taxon>Bacteria</taxon>
        <taxon>Bacillati</taxon>
        <taxon>Actinomycetota</taxon>
        <taxon>Actinomycetes</taxon>
        <taxon>Streptosporangiales</taxon>
        <taxon>Nocardiopsidaceae</taxon>
        <taxon>Nocardiopsis</taxon>
    </lineage>
</organism>
<keyword evidence="4" id="KW-0732">Signal</keyword>
<proteinExistence type="predicted"/>
<dbReference type="GO" id="GO:0005576">
    <property type="term" value="C:extracellular region"/>
    <property type="evidence" value="ECO:0007669"/>
    <property type="project" value="TreeGrafter"/>
</dbReference>
<feature type="region of interest" description="Disordered" evidence="14">
    <location>
        <begin position="422"/>
        <end position="444"/>
    </location>
</feature>
<evidence type="ECO:0000256" key="7">
    <source>
        <dbReference type="ARBA" id="ARBA00023136"/>
    </source>
</evidence>
<feature type="compositionally biased region" description="Acidic residues" evidence="14">
    <location>
        <begin position="98"/>
        <end position="108"/>
    </location>
</feature>
<keyword evidence="17" id="KW-1185">Reference proteome</keyword>
<dbReference type="EMBL" id="CP022753">
    <property type="protein sequence ID" value="ASU83311.1"/>
    <property type="molecule type" value="Genomic_DNA"/>
</dbReference>
<feature type="compositionally biased region" description="Low complexity" evidence="14">
    <location>
        <begin position="423"/>
        <end position="437"/>
    </location>
</feature>
<dbReference type="InterPro" id="IPR041280">
    <property type="entry name" value="Big_10"/>
</dbReference>
<evidence type="ECO:0000256" key="10">
    <source>
        <dbReference type="ARBA" id="ARBA00023315"/>
    </source>
</evidence>
<keyword evidence="9" id="KW-0449">Lipoprotein</keyword>
<keyword evidence="2" id="KW-1003">Cell membrane</keyword>
<name>A0A223S5C2_9ACTN</name>
<dbReference type="PROSITE" id="PS52029">
    <property type="entry name" value="LD_TPASE"/>
    <property type="match status" value="1"/>
</dbReference>
<evidence type="ECO:0000256" key="12">
    <source>
        <dbReference type="ARBA" id="ARBA00060592"/>
    </source>
</evidence>
<evidence type="ECO:0000256" key="1">
    <source>
        <dbReference type="ARBA" id="ARBA00004752"/>
    </source>
</evidence>
<sequence>MKGSTVPTAYRRLGAGMAGLTLALTTACTGSGGTDTNTTGAEASGGEVKVEISPEDGATKVRPNLPVTVTADGGTITDVQVEQSGGNEADAQNPADGESTDGGDEGQAEVDKVTGTLNKDKTEWVSDWNLIPGSNVTVTAVAEDKSGEETEVVSEFSTLEATPGKRLELKSNFPSSGQEVGVGMPIVVNFDLPVENKEQVENSIEVTSDEPVEGAWNWFGDKEAVFRPKDYWKPNQKVSVDMHLAGTEASEGAYGVKNYRLDFTVGRKQVSTIENDDYTMTVERDGKKIKTFPISMGKATTEKYTTTSGTHVVMEKYDRLVMDSSTVGVPVDSPEGYKLDVDYAVRFSDSGEFTHAAPWNGQLGEANLSHGCPNMSVAGAKWYYENSLMGDILQVNGTDRELAVDNGWGFWQRSWDEWLDNSATGKADTTDGKGTPGNVHGGAA</sequence>
<feature type="region of interest" description="Disordered" evidence="14">
    <location>
        <begin position="31"/>
        <end position="108"/>
    </location>
</feature>
<evidence type="ECO:0000256" key="11">
    <source>
        <dbReference type="ARBA" id="ARBA00023316"/>
    </source>
</evidence>
<dbReference type="GO" id="GO:0016746">
    <property type="term" value="F:acyltransferase activity"/>
    <property type="evidence" value="ECO:0007669"/>
    <property type="project" value="UniProtKB-KW"/>
</dbReference>